<comment type="pathway">
    <text evidence="2 11">Glycan biosynthesis; starch biosynthesis.</text>
</comment>
<dbReference type="CDD" id="cd04651">
    <property type="entry name" value="LbH_G1P_AT_C"/>
    <property type="match status" value="1"/>
</dbReference>
<evidence type="ECO:0000313" key="13">
    <source>
        <dbReference type="EMBL" id="WOL10978.1"/>
    </source>
</evidence>
<dbReference type="Proteomes" id="UP001327560">
    <property type="component" value="Chromosome 6"/>
</dbReference>
<dbReference type="Gene3D" id="2.160.10.10">
    <property type="entry name" value="Hexapeptide repeat proteins"/>
    <property type="match status" value="1"/>
</dbReference>
<keyword evidence="14" id="KW-1185">Reference proteome</keyword>
<dbReference type="NCBIfam" id="TIGR02091">
    <property type="entry name" value="glgC"/>
    <property type="match status" value="1"/>
</dbReference>
<evidence type="ECO:0000256" key="6">
    <source>
        <dbReference type="ARBA" id="ARBA00022679"/>
    </source>
</evidence>
<sequence length="517" mass="57363">MHASSVTPKANSCFIQAKKFGSAQSGIWEEGIVGFPRTKIARRSLLGGFKPGVAFSVLTSDVSQETVVFHAPMFGKQVADPKSVASIILGGGTGTKLFPLTSTRATPAVPIGGCYRLIDIPMSNCINSGINKIFIMTQYNSASLNRHISRTYQFGNGVNFGDGFVEVLAATQTPGESGMNWFQGTADAVRKFTWVFEDNKNKNIQHILILSGDQLYRMDYMDFLQKHIDTDADITVSCVPVGHSRASDYGLVKIDKSGRIVQFSEKPKDADLEAMKGGGEYLRLSPQDAIRYPYIASMGVYLFKRETLLKLLRWKYPKSNDFGSEILPPAVKEHNVQAYIFNDYWEDIGTIRSFFNANLALTEQFPKFQFYDPMTPFYTSPRFLPPTKMDKCRITDAIISHGCFLHECSIEHSVVGVRSRLDYSAELKDTMMMGADIYETEAEIAAWLSAEKVPIGVGENTKIRNCIIDMNARIGKNVVIANKDGVVEADRPSEGFYIRSGITVVLKNATIKDGTII</sequence>
<keyword evidence="9 11" id="KW-0067">ATP-binding</keyword>
<dbReference type="SUPFAM" id="SSF53448">
    <property type="entry name" value="Nucleotide-diphospho-sugar transferases"/>
    <property type="match status" value="1"/>
</dbReference>
<dbReference type="FunFam" id="3.90.550.10:FF:000030">
    <property type="entry name" value="Glucose-1-phosphate adenylyltransferase"/>
    <property type="match status" value="1"/>
</dbReference>
<dbReference type="CDD" id="cd02508">
    <property type="entry name" value="ADP_Glucose_PP"/>
    <property type="match status" value="1"/>
</dbReference>
<keyword evidence="5" id="KW-0021">Allosteric enzyme</keyword>
<keyword evidence="10 11" id="KW-0750">Starch biosynthesis</keyword>
<evidence type="ECO:0000256" key="11">
    <source>
        <dbReference type="RuleBase" id="RU362093"/>
    </source>
</evidence>
<dbReference type="GO" id="GO:0005524">
    <property type="term" value="F:ATP binding"/>
    <property type="evidence" value="ECO:0007669"/>
    <property type="project" value="UniProtKB-KW"/>
</dbReference>
<evidence type="ECO:0000256" key="9">
    <source>
        <dbReference type="ARBA" id="ARBA00022840"/>
    </source>
</evidence>
<dbReference type="AlphaFoldDB" id="A0AAQ3QIW8"/>
<dbReference type="PANTHER" id="PTHR43523">
    <property type="entry name" value="GLUCOSE-1-PHOSPHATE ADENYLYLTRANSFERASE-RELATED"/>
    <property type="match status" value="1"/>
</dbReference>
<dbReference type="EC" id="2.7.7.27" evidence="4 11"/>
<dbReference type="PROSITE" id="PS00809">
    <property type="entry name" value="ADP_GLC_PYROPHOSPH_2"/>
    <property type="match status" value="1"/>
</dbReference>
<protein>
    <recommendedName>
        <fullName evidence="4 11">Glucose-1-phosphate adenylyltransferase</fullName>
        <ecNumber evidence="4 11">2.7.7.27</ecNumber>
    </recommendedName>
    <alternativeName>
        <fullName evidence="11">ADP-glucose pyrophosphorylase</fullName>
    </alternativeName>
</protein>
<dbReference type="InterPro" id="IPR005836">
    <property type="entry name" value="ADP_Glu_pyroP_CS"/>
</dbReference>
<dbReference type="GO" id="GO:0019252">
    <property type="term" value="P:starch biosynthetic process"/>
    <property type="evidence" value="ECO:0007669"/>
    <property type="project" value="UniProtKB-KW"/>
</dbReference>
<evidence type="ECO:0000256" key="7">
    <source>
        <dbReference type="ARBA" id="ARBA00022695"/>
    </source>
</evidence>
<comment type="similarity">
    <text evidence="3 11">Belongs to the bacterial/plant glucose-1-phosphate adenylyltransferase family.</text>
</comment>
<dbReference type="InterPro" id="IPR011004">
    <property type="entry name" value="Trimer_LpxA-like_sf"/>
</dbReference>
<keyword evidence="11" id="KW-0934">Plastid</keyword>
<comment type="subcellular location">
    <subcellularLocation>
        <location evidence="11">Plastid</location>
        <location evidence="11">Chloroplast</location>
    </subcellularLocation>
</comment>
<evidence type="ECO:0000256" key="4">
    <source>
        <dbReference type="ARBA" id="ARBA00012460"/>
    </source>
</evidence>
<dbReference type="NCBIfam" id="NF002772">
    <property type="entry name" value="PRK02862.1"/>
    <property type="match status" value="1"/>
</dbReference>
<dbReference type="Gene3D" id="3.90.550.10">
    <property type="entry name" value="Spore Coat Polysaccharide Biosynthesis Protein SpsA, Chain A"/>
    <property type="match status" value="1"/>
</dbReference>
<dbReference type="GO" id="GO:0008878">
    <property type="term" value="F:glucose-1-phosphate adenylyltransferase activity"/>
    <property type="evidence" value="ECO:0007669"/>
    <property type="project" value="UniProtKB-EC"/>
</dbReference>
<dbReference type="GO" id="GO:0005978">
    <property type="term" value="P:glycogen biosynthetic process"/>
    <property type="evidence" value="ECO:0007669"/>
    <property type="project" value="InterPro"/>
</dbReference>
<dbReference type="Pfam" id="PF00483">
    <property type="entry name" value="NTP_transferase"/>
    <property type="match status" value="1"/>
</dbReference>
<feature type="domain" description="Nucleotidyl transferase" evidence="12">
    <location>
        <begin position="86"/>
        <end position="363"/>
    </location>
</feature>
<keyword evidence="8 11" id="KW-0547">Nucleotide-binding</keyword>
<dbReference type="InterPro" id="IPR029044">
    <property type="entry name" value="Nucleotide-diphossugar_trans"/>
</dbReference>
<dbReference type="EMBL" id="CP136895">
    <property type="protein sequence ID" value="WOL10978.1"/>
    <property type="molecule type" value="Genomic_DNA"/>
</dbReference>
<comment type="catalytic activity">
    <reaction evidence="1 11">
        <text>alpha-D-glucose 1-phosphate + ATP + H(+) = ADP-alpha-D-glucose + diphosphate</text>
        <dbReference type="Rhea" id="RHEA:12120"/>
        <dbReference type="ChEBI" id="CHEBI:15378"/>
        <dbReference type="ChEBI" id="CHEBI:30616"/>
        <dbReference type="ChEBI" id="CHEBI:33019"/>
        <dbReference type="ChEBI" id="CHEBI:57498"/>
        <dbReference type="ChEBI" id="CHEBI:58601"/>
        <dbReference type="EC" id="2.7.7.27"/>
    </reaction>
</comment>
<dbReference type="SUPFAM" id="SSF51161">
    <property type="entry name" value="Trimeric LpxA-like enzymes"/>
    <property type="match status" value="1"/>
</dbReference>
<dbReference type="PROSITE" id="PS00808">
    <property type="entry name" value="ADP_GLC_PYROPHOSPH_1"/>
    <property type="match status" value="1"/>
</dbReference>
<evidence type="ECO:0000256" key="10">
    <source>
        <dbReference type="ARBA" id="ARBA00022922"/>
    </source>
</evidence>
<evidence type="ECO:0000313" key="14">
    <source>
        <dbReference type="Proteomes" id="UP001327560"/>
    </source>
</evidence>
<evidence type="ECO:0000256" key="1">
    <source>
        <dbReference type="ARBA" id="ARBA00000956"/>
    </source>
</evidence>
<keyword evidence="7 11" id="KW-0548">Nucleotidyltransferase</keyword>
<accession>A0AAQ3QIW8</accession>
<evidence type="ECO:0000256" key="2">
    <source>
        <dbReference type="ARBA" id="ARBA00004727"/>
    </source>
</evidence>
<evidence type="ECO:0000256" key="3">
    <source>
        <dbReference type="ARBA" id="ARBA00010443"/>
    </source>
</evidence>
<reference evidence="13 14" key="1">
    <citation type="submission" date="2023-10" db="EMBL/GenBank/DDBJ databases">
        <title>Chromosome-scale genome assembly provides insights into flower coloration mechanisms of Canna indica.</title>
        <authorList>
            <person name="Li C."/>
        </authorList>
    </citation>
    <scope>NUCLEOTIDE SEQUENCE [LARGE SCALE GENOMIC DNA]</scope>
    <source>
        <tissue evidence="13">Flower</tissue>
    </source>
</reference>
<gene>
    <name evidence="13" type="ORF">Cni_G19739</name>
</gene>
<organism evidence="13 14">
    <name type="scientific">Canna indica</name>
    <name type="common">Indian-shot</name>
    <dbReference type="NCBI Taxonomy" id="4628"/>
    <lineage>
        <taxon>Eukaryota</taxon>
        <taxon>Viridiplantae</taxon>
        <taxon>Streptophyta</taxon>
        <taxon>Embryophyta</taxon>
        <taxon>Tracheophyta</taxon>
        <taxon>Spermatophyta</taxon>
        <taxon>Magnoliopsida</taxon>
        <taxon>Liliopsida</taxon>
        <taxon>Zingiberales</taxon>
        <taxon>Cannaceae</taxon>
        <taxon>Canna</taxon>
    </lineage>
</organism>
<proteinExistence type="inferred from homology"/>
<dbReference type="Pfam" id="PF25247">
    <property type="entry name" value="LbH_GLGC"/>
    <property type="match status" value="1"/>
</dbReference>
<evidence type="ECO:0000256" key="8">
    <source>
        <dbReference type="ARBA" id="ARBA00022741"/>
    </source>
</evidence>
<evidence type="ECO:0000256" key="5">
    <source>
        <dbReference type="ARBA" id="ARBA00022533"/>
    </source>
</evidence>
<dbReference type="FunFam" id="2.160.10.10:FF:000010">
    <property type="entry name" value="Glucose-1-phosphate adenylyltransferase"/>
    <property type="match status" value="1"/>
</dbReference>
<keyword evidence="11" id="KW-0150">Chloroplast</keyword>
<dbReference type="InterPro" id="IPR011831">
    <property type="entry name" value="ADP-Glc_PPase"/>
</dbReference>
<keyword evidence="6 11" id="KW-0808">Transferase</keyword>
<dbReference type="InterPro" id="IPR005835">
    <property type="entry name" value="NTP_transferase_dom"/>
</dbReference>
<dbReference type="PANTHER" id="PTHR43523:SF12">
    <property type="entry name" value="GLUCOSE-1-PHOSPHATE ADENYLYLTRANSFERASE LARGE SUBUNIT 1, CHLOROPLASTIC-RELATED"/>
    <property type="match status" value="1"/>
</dbReference>
<name>A0AAQ3QIW8_9LILI</name>
<comment type="function">
    <text evidence="11">This protein plays a role in synthesis of starch. It catalyzes the synthesis of the activated glycosyl donor, ADP-glucose from Glc-1-P and ATP.</text>
</comment>
<evidence type="ECO:0000259" key="12">
    <source>
        <dbReference type="Pfam" id="PF00483"/>
    </source>
</evidence>
<dbReference type="GO" id="GO:0009507">
    <property type="term" value="C:chloroplast"/>
    <property type="evidence" value="ECO:0007669"/>
    <property type="project" value="UniProtKB-SubCell"/>
</dbReference>
<comment type="subunit">
    <text evidence="11">Heterotetramer.</text>
</comment>